<sequence length="96" mass="9372">MTEPVVWALAAAAGAVVGAAYAACLWAGVRALTAGGGGGRFALFAALRAALILGALALAVAAELGAGAILAGLAGFVAVRLTVTRRVRDGEGAPWR</sequence>
<gene>
    <name evidence="2" type="ORF">DRV84_07985</name>
</gene>
<dbReference type="Proteomes" id="UP000257131">
    <property type="component" value="Unassembled WGS sequence"/>
</dbReference>
<dbReference type="Pfam" id="PF12966">
    <property type="entry name" value="AtpR"/>
    <property type="match status" value="1"/>
</dbReference>
<feature type="transmembrane region" description="Helical" evidence="1">
    <location>
        <begin position="6"/>
        <end position="29"/>
    </location>
</feature>
<evidence type="ECO:0000313" key="3">
    <source>
        <dbReference type="Proteomes" id="UP000257131"/>
    </source>
</evidence>
<proteinExistence type="predicted"/>
<keyword evidence="1" id="KW-0812">Transmembrane</keyword>
<dbReference type="InterPro" id="IPR017581">
    <property type="entry name" value="AtpR-like"/>
</dbReference>
<reference evidence="2 3" key="1">
    <citation type="journal article" date="2017" name="Int. J. Syst. Evol. Microbiol.">
        <title>Rhodosalinus sediminis gen. nov., sp. nov., isolated from marine saltern.</title>
        <authorList>
            <person name="Guo L.Y."/>
            <person name="Ling S.K."/>
            <person name="Li C.M."/>
            <person name="Chen G.J."/>
            <person name="Du Z.J."/>
        </authorList>
    </citation>
    <scope>NUCLEOTIDE SEQUENCE [LARGE SCALE GENOMIC DNA]</scope>
    <source>
        <strain evidence="2 3">WDN1C137</strain>
    </source>
</reference>
<dbReference type="RefSeq" id="WP_115979360.1">
    <property type="nucleotide sequence ID" value="NZ_CAJXNW010000108.1"/>
</dbReference>
<name>A0A3D9BV14_9RHOB</name>
<accession>A0A3D9BV14</accession>
<dbReference type="EMBL" id="QOHR01000007">
    <property type="protein sequence ID" value="REC57374.1"/>
    <property type="molecule type" value="Genomic_DNA"/>
</dbReference>
<keyword evidence="3" id="KW-1185">Reference proteome</keyword>
<keyword evidence="1" id="KW-0472">Membrane</keyword>
<organism evidence="2 3">
    <name type="scientific">Rhodosalinus sediminis</name>
    <dbReference type="NCBI Taxonomy" id="1940533"/>
    <lineage>
        <taxon>Bacteria</taxon>
        <taxon>Pseudomonadati</taxon>
        <taxon>Pseudomonadota</taxon>
        <taxon>Alphaproteobacteria</taxon>
        <taxon>Rhodobacterales</taxon>
        <taxon>Paracoccaceae</taxon>
        <taxon>Rhodosalinus</taxon>
    </lineage>
</organism>
<dbReference type="AlphaFoldDB" id="A0A3D9BV14"/>
<evidence type="ECO:0008006" key="4">
    <source>
        <dbReference type="Google" id="ProtNLM"/>
    </source>
</evidence>
<feature type="transmembrane region" description="Helical" evidence="1">
    <location>
        <begin position="41"/>
        <end position="60"/>
    </location>
</feature>
<keyword evidence="1" id="KW-1133">Transmembrane helix</keyword>
<evidence type="ECO:0000256" key="1">
    <source>
        <dbReference type="SAM" id="Phobius"/>
    </source>
</evidence>
<evidence type="ECO:0000313" key="2">
    <source>
        <dbReference type="EMBL" id="REC57374.1"/>
    </source>
</evidence>
<comment type="caution">
    <text evidence="2">The sequence shown here is derived from an EMBL/GenBank/DDBJ whole genome shotgun (WGS) entry which is preliminary data.</text>
</comment>
<protein>
    <recommendedName>
        <fullName evidence="4">ATP synthase subunit I</fullName>
    </recommendedName>
</protein>